<comment type="caution">
    <text evidence="1">The sequence shown here is derived from an EMBL/GenBank/DDBJ whole genome shotgun (WGS) entry which is preliminary data.</text>
</comment>
<reference evidence="1 2" key="1">
    <citation type="submission" date="2010-01" db="EMBL/GenBank/DDBJ databases">
        <authorList>
            <person name="Weinstock G."/>
            <person name="Sodergren E."/>
            <person name="Clifton S."/>
            <person name="Fulton L."/>
            <person name="Fulton B."/>
            <person name="Courtney L."/>
            <person name="Fronick C."/>
            <person name="Harrison M."/>
            <person name="Strong C."/>
            <person name="Farmer C."/>
            <person name="Delahaunty K."/>
            <person name="Markovic C."/>
            <person name="Hall O."/>
            <person name="Minx P."/>
            <person name="Tomlinson C."/>
            <person name="Mitreva M."/>
            <person name="Nelson J."/>
            <person name="Hou S."/>
            <person name="Wollam A."/>
            <person name="Pepin K.H."/>
            <person name="Johnson M."/>
            <person name="Bhonagiri V."/>
            <person name="Nash W.E."/>
            <person name="Warren W."/>
            <person name="Chinwalla A."/>
            <person name="Mardis E.R."/>
            <person name="Wilson R.K."/>
        </authorList>
    </citation>
    <scope>NUCLEOTIDE SEQUENCE [LARGE SCALE GENOMIC DNA]</scope>
    <source>
        <strain evidence="1 2">NJ9703</strain>
    </source>
</reference>
<protein>
    <submittedName>
        <fullName evidence="1">Uncharacterized protein</fullName>
    </submittedName>
</protein>
<dbReference type="EMBL" id="ACEO02000001">
    <property type="protein sequence ID" value="EFC53222.1"/>
    <property type="molecule type" value="Genomic_DNA"/>
</dbReference>
<sequence length="67" mass="7622">MRWVAAFPYGIRERRFAARAVVSGKGREKRGLGVAFGLYIKKCMKILVVVHEDFPCDFNAILTCQQC</sequence>
<name>A0A9W5ISX2_NEISU</name>
<accession>A0A9W5ISX2</accession>
<evidence type="ECO:0000313" key="1">
    <source>
        <dbReference type="EMBL" id="EFC53222.1"/>
    </source>
</evidence>
<gene>
    <name evidence="1" type="ORF">NEISUBOT_03223</name>
</gene>
<dbReference type="Proteomes" id="UP000004621">
    <property type="component" value="Unassembled WGS sequence"/>
</dbReference>
<dbReference type="AlphaFoldDB" id="A0A9W5ISX2"/>
<proteinExistence type="predicted"/>
<evidence type="ECO:0000313" key="2">
    <source>
        <dbReference type="Proteomes" id="UP000004621"/>
    </source>
</evidence>
<organism evidence="1 2">
    <name type="scientific">Neisseria subflava NJ9703</name>
    <dbReference type="NCBI Taxonomy" id="546268"/>
    <lineage>
        <taxon>Bacteria</taxon>
        <taxon>Pseudomonadati</taxon>
        <taxon>Pseudomonadota</taxon>
        <taxon>Betaproteobacteria</taxon>
        <taxon>Neisseriales</taxon>
        <taxon>Neisseriaceae</taxon>
        <taxon>Neisseria</taxon>
    </lineage>
</organism>